<evidence type="ECO:0000259" key="5">
    <source>
        <dbReference type="PROSITE" id="PS51149"/>
    </source>
</evidence>
<feature type="domain" description="PFL" evidence="6">
    <location>
        <begin position="4"/>
        <end position="659"/>
    </location>
</feature>
<dbReference type="SUPFAM" id="SSF51998">
    <property type="entry name" value="PFL-like glycyl radical enzymes"/>
    <property type="match status" value="1"/>
</dbReference>
<proteinExistence type="predicted"/>
<evidence type="ECO:0000256" key="1">
    <source>
        <dbReference type="ARBA" id="ARBA00022818"/>
    </source>
</evidence>
<dbReference type="Pfam" id="PF02901">
    <property type="entry name" value="PFL-like"/>
    <property type="match status" value="1"/>
</dbReference>
<protein>
    <submittedName>
        <fullName evidence="7">Formate C-acetyltransferase/glycerol dehydratase family glycyl radical enzyme</fullName>
    </submittedName>
</protein>
<dbReference type="InterPro" id="IPR010098">
    <property type="entry name" value="PFL2/GDeHydtase_fam"/>
</dbReference>
<dbReference type="GO" id="GO:0005829">
    <property type="term" value="C:cytosol"/>
    <property type="evidence" value="ECO:0007669"/>
    <property type="project" value="TreeGrafter"/>
</dbReference>
<dbReference type="EMBL" id="JAFJZZ010000001">
    <property type="protein sequence ID" value="MBN7772083.1"/>
    <property type="molecule type" value="Genomic_DNA"/>
</dbReference>
<dbReference type="Proteomes" id="UP000664545">
    <property type="component" value="Unassembled WGS sequence"/>
</dbReference>
<dbReference type="InterPro" id="IPR004184">
    <property type="entry name" value="PFL_dom"/>
</dbReference>
<feature type="domain" description="Glycine radical" evidence="5">
    <location>
        <begin position="666"/>
        <end position="787"/>
    </location>
</feature>
<dbReference type="InterPro" id="IPR051215">
    <property type="entry name" value="GRE"/>
</dbReference>
<evidence type="ECO:0000256" key="2">
    <source>
        <dbReference type="ARBA" id="ARBA00023239"/>
    </source>
</evidence>
<dbReference type="PANTHER" id="PTHR43641:SF2">
    <property type="entry name" value="DEHYDRATASE YBIW-RELATED"/>
    <property type="match status" value="1"/>
</dbReference>
<dbReference type="Gene3D" id="3.20.70.20">
    <property type="match status" value="1"/>
</dbReference>
<dbReference type="Pfam" id="PF01228">
    <property type="entry name" value="Gly_radical"/>
    <property type="match status" value="1"/>
</dbReference>
<evidence type="ECO:0000259" key="4">
    <source>
        <dbReference type="PROSITE" id="PS50943"/>
    </source>
</evidence>
<dbReference type="PROSITE" id="PS51149">
    <property type="entry name" value="GLY_RADICAL_2"/>
    <property type="match status" value="1"/>
</dbReference>
<dbReference type="GO" id="GO:0016829">
    <property type="term" value="F:lyase activity"/>
    <property type="evidence" value="ECO:0007669"/>
    <property type="project" value="UniProtKB-KW"/>
</dbReference>
<reference evidence="7" key="1">
    <citation type="submission" date="2021-02" db="EMBL/GenBank/DDBJ databases">
        <title>Abyssanaerobacter marinus gen.nov., sp., nov, anaerobic bacterium isolated from the Onnuri vent field of Indian Ocean and suggestion of Mogibacteriaceae fam. nov., and proposal of reclassification of ambiguous this family's genus member.</title>
        <authorList>
            <person name="Kim Y.J."/>
            <person name="Yang J.-A."/>
        </authorList>
    </citation>
    <scope>NUCLEOTIDE SEQUENCE</scope>
    <source>
        <strain evidence="7">DSM 2634</strain>
    </source>
</reference>
<gene>
    <name evidence="7" type="ORF">JYB65_01800</name>
</gene>
<dbReference type="PROSITE" id="PS51554">
    <property type="entry name" value="PFL"/>
    <property type="match status" value="1"/>
</dbReference>
<comment type="caution">
    <text evidence="7">The sequence shown here is derived from an EMBL/GenBank/DDBJ whole genome shotgun (WGS) entry which is preliminary data.</text>
</comment>
<keyword evidence="1 3" id="KW-0556">Organic radical</keyword>
<dbReference type="PROSITE" id="PS50943">
    <property type="entry name" value="HTH_CROC1"/>
    <property type="match status" value="1"/>
</dbReference>
<dbReference type="PANTHER" id="PTHR43641">
    <property type="entry name" value="FORMATE ACETYLTRANSFERASE 3-RELATED"/>
    <property type="match status" value="1"/>
</dbReference>
<name>A0A939D7C4_CLOAM</name>
<dbReference type="InterPro" id="IPR001387">
    <property type="entry name" value="Cro/C1-type_HTH"/>
</dbReference>
<keyword evidence="8" id="KW-1185">Reference proteome</keyword>
<feature type="modified residue" description="Glycine radical" evidence="3">
    <location>
        <position position="762"/>
    </location>
</feature>
<feature type="domain" description="HTH cro/C1-type" evidence="4">
    <location>
        <begin position="478"/>
        <end position="496"/>
    </location>
</feature>
<evidence type="ECO:0000256" key="3">
    <source>
        <dbReference type="PROSITE-ProRule" id="PRU00493"/>
    </source>
</evidence>
<sequence>MMTERVRKLKQIQNSVKPSLSAERARLATEAIEQYAAEPPVLQKAYMLAHILKNMTIFMQEGELIVANHTDKPRCAPVFPEYNSEWIIEQIDDFATRPSDPLVLLEEDKKELLQILPKWKDRSFDQIVARHLPEHTKKSETSGVFTIGNRDCGTGHLTPDYYNLLRNGLNYYKEKCRKKIEETEIDSPETQAKVDFWNSVIITIDAAGELAKRYSELAAKLAAEETDSIRKQELLEISEVCKNVPLNPAKTFMEAVQFVWFVHIIISIEANGHGTSFHRFDQYINDFYVKDSAEGRITEEKAIEILQCFFIKVTDIIKLRDKFYSESFAGYPIWQNIIIGGQTADGKDATNETSFLVLKANRGVQTSQPTASVRYFDGISEELMEESLKMIQEGLATPAFFNDNLVVPMVMEKMGASIEEARNWGIQGCVQPCVAGCSDGRPTVGYVNLLKCVELALHNGVNPVDGEQLGPKTGELSTLDSLEKLTKAFNTQIDYFVDLMLKGFNVVGSMHANREPVSFASMTINDCIAKGKSVQHGGARYSESGAFICGIGNAADALAAIDTLVFKKKVFDMNQLMDALHSNFEGKEDIRLTLLNKAPKYGNDDDYVDAIAAGIVKHYSESLSRYRDSRGGKYVVVVESQSMNVSQGKCVLASADGRFAGEALNDNCSPVMGRDVSGPTAAVKSVAKLDQKNAKDGCLFNIRFEPRSIQGDKGREILRSVVQTYFDNMGEHIQINVVNNETLRAAQKEPEKYRDLLVRVAGYLAYFTELDKNVQDNVISRTAHTPN</sequence>
<evidence type="ECO:0000313" key="7">
    <source>
        <dbReference type="EMBL" id="MBN7772083.1"/>
    </source>
</evidence>
<evidence type="ECO:0000313" key="8">
    <source>
        <dbReference type="Proteomes" id="UP000664545"/>
    </source>
</evidence>
<dbReference type="RefSeq" id="WP_206580860.1">
    <property type="nucleotide sequence ID" value="NZ_JAFJZZ010000001.1"/>
</dbReference>
<dbReference type="AlphaFoldDB" id="A0A939D7C4"/>
<organism evidence="7 8">
    <name type="scientific">Clostridium aminobutyricum</name>
    <dbReference type="NCBI Taxonomy" id="33953"/>
    <lineage>
        <taxon>Bacteria</taxon>
        <taxon>Bacillati</taxon>
        <taxon>Bacillota</taxon>
        <taxon>Clostridia</taxon>
        <taxon>Eubacteriales</taxon>
        <taxon>Clostridiaceae</taxon>
        <taxon>Clostridium</taxon>
    </lineage>
</organism>
<keyword evidence="2" id="KW-0456">Lyase</keyword>
<dbReference type="InterPro" id="IPR001150">
    <property type="entry name" value="Gly_radical"/>
</dbReference>
<accession>A0A939D7C4</accession>
<dbReference type="NCBIfam" id="TIGR01774">
    <property type="entry name" value="PFL2-3"/>
    <property type="match status" value="1"/>
</dbReference>
<evidence type="ECO:0000259" key="6">
    <source>
        <dbReference type="PROSITE" id="PS51554"/>
    </source>
</evidence>